<dbReference type="EMBL" id="CAJHUC010000313">
    <property type="protein sequence ID" value="CAD7695159.1"/>
    <property type="molecule type" value="Genomic_DNA"/>
</dbReference>
<evidence type="ECO:0000313" key="4">
    <source>
        <dbReference type="Proteomes" id="UP000708148"/>
    </source>
</evidence>
<feature type="transmembrane region" description="Helical" evidence="1">
    <location>
        <begin position="267"/>
        <end position="287"/>
    </location>
</feature>
<feature type="transmembrane region" description="Helical" evidence="1">
    <location>
        <begin position="54"/>
        <end position="76"/>
    </location>
</feature>
<evidence type="ECO:0008006" key="5">
    <source>
        <dbReference type="Google" id="ProtNLM"/>
    </source>
</evidence>
<proteinExistence type="predicted"/>
<reference evidence="3" key="1">
    <citation type="submission" date="2020-12" db="EMBL/GenBank/DDBJ databases">
        <authorList>
            <person name="Iha C."/>
        </authorList>
    </citation>
    <scope>NUCLEOTIDE SEQUENCE</scope>
</reference>
<dbReference type="PANTHER" id="PTHR35791">
    <property type="entry name" value="UPF0754 MEMBRANE PROTEIN YHEB"/>
    <property type="match status" value="1"/>
</dbReference>
<organism evidence="3 4">
    <name type="scientific">Ostreobium quekettii</name>
    <dbReference type="NCBI Taxonomy" id="121088"/>
    <lineage>
        <taxon>Eukaryota</taxon>
        <taxon>Viridiplantae</taxon>
        <taxon>Chlorophyta</taxon>
        <taxon>core chlorophytes</taxon>
        <taxon>Ulvophyceae</taxon>
        <taxon>TCBD clade</taxon>
        <taxon>Bryopsidales</taxon>
        <taxon>Ostreobineae</taxon>
        <taxon>Ostreobiaceae</taxon>
        <taxon>Ostreobium</taxon>
    </lineage>
</organism>
<gene>
    <name evidence="3" type="ORF">OSTQU699_LOCUS520</name>
</gene>
<dbReference type="OrthoDB" id="410754at2759"/>
<feature type="transmembrane region" description="Helical" evidence="1">
    <location>
        <begin position="238"/>
        <end position="261"/>
    </location>
</feature>
<evidence type="ECO:0000256" key="1">
    <source>
        <dbReference type="SAM" id="Phobius"/>
    </source>
</evidence>
<evidence type="ECO:0000256" key="2">
    <source>
        <dbReference type="SAM" id="SignalP"/>
    </source>
</evidence>
<comment type="caution">
    <text evidence="3">The sequence shown here is derived from an EMBL/GenBank/DDBJ whole genome shotgun (WGS) entry which is preliminary data.</text>
</comment>
<dbReference type="Proteomes" id="UP000708148">
    <property type="component" value="Unassembled WGS sequence"/>
</dbReference>
<accession>A0A8S1IN66</accession>
<keyword evidence="1" id="KW-0472">Membrane</keyword>
<feature type="signal peptide" evidence="2">
    <location>
        <begin position="1"/>
        <end position="27"/>
    </location>
</feature>
<feature type="transmembrane region" description="Helical" evidence="1">
    <location>
        <begin position="438"/>
        <end position="461"/>
    </location>
</feature>
<evidence type="ECO:0000313" key="3">
    <source>
        <dbReference type="EMBL" id="CAD7695159.1"/>
    </source>
</evidence>
<keyword evidence="1" id="KW-0812">Transmembrane</keyword>
<sequence length="462" mass="51541">MWPVGRAFVNVAVVTLLLICFALPTSATPRILLQSSGVVNDIQETTDGDTSRKWWIYVIIPFVSGFVGYITNIIAIKMAFGPTEFWGWKLWQPKGQPFGLFGWQGIVPAKASVMAGRLTTLFTTKLFSVKEIFSRVDPAVVSKLCEPGSVAISKSTTDEIVKTLFPAVWSALPKYVKDEVIDLVYKESSSFITILMNNLKENITNVLDLTAMSTRLAEENKRIVIDMFLEVGENEYRFVELSGLVFGFIFGLFQTAIFFFWDNEWVLPVAGLLVGWVTNVLALKLIFQPAEPHKIFCFTIQGVFLKRQKEVSVQIADLATKWFLTPEIILGEIMNGSKKDAFHEMLDAVSFEYVDRVANPLEKMAASVLFGPEGMEKLKATVAATVRSEIHTVLPLCSSHVEQALDLKQTMLVALQQLPATDFIGILRPVFQEDEVKLIAVGALLGMLVGFIQQWGLFAYIA</sequence>
<dbReference type="AlphaFoldDB" id="A0A8S1IN66"/>
<feature type="chain" id="PRO_5035779731" description="DUF445 domain-containing protein" evidence="2">
    <location>
        <begin position="28"/>
        <end position="462"/>
    </location>
</feature>
<protein>
    <recommendedName>
        <fullName evidence="5">DUF445 domain-containing protein</fullName>
    </recommendedName>
</protein>
<keyword evidence="2" id="KW-0732">Signal</keyword>
<keyword evidence="1" id="KW-1133">Transmembrane helix</keyword>
<keyword evidence="4" id="KW-1185">Reference proteome</keyword>
<name>A0A8S1IN66_9CHLO</name>
<dbReference type="PANTHER" id="PTHR35791:SF1">
    <property type="entry name" value="UPF0754 MEMBRANE PROTEIN YHEB"/>
    <property type="match status" value="1"/>
</dbReference>